<feature type="transmembrane region" description="Helical" evidence="6">
    <location>
        <begin position="257"/>
        <end position="278"/>
    </location>
</feature>
<evidence type="ECO:0000256" key="3">
    <source>
        <dbReference type="ARBA" id="ARBA00022692"/>
    </source>
</evidence>
<evidence type="ECO:0000313" key="8">
    <source>
        <dbReference type="EMBL" id="BCS28050.1"/>
    </source>
</evidence>
<evidence type="ECO:0000259" key="7">
    <source>
        <dbReference type="PROSITE" id="PS50850"/>
    </source>
</evidence>
<feature type="transmembrane region" description="Helical" evidence="6">
    <location>
        <begin position="179"/>
        <end position="198"/>
    </location>
</feature>
<name>A0A7R7XUM1_9EURO</name>
<dbReference type="InterPro" id="IPR010573">
    <property type="entry name" value="MFS_Str1/Tri12-like"/>
</dbReference>
<dbReference type="InterPro" id="IPR020846">
    <property type="entry name" value="MFS_dom"/>
</dbReference>
<dbReference type="GO" id="GO:0005886">
    <property type="term" value="C:plasma membrane"/>
    <property type="evidence" value="ECO:0007669"/>
    <property type="project" value="TreeGrafter"/>
</dbReference>
<feature type="transmembrane region" description="Helical" evidence="6">
    <location>
        <begin position="456"/>
        <end position="478"/>
    </location>
</feature>
<accession>A0A7R7XUM1</accession>
<dbReference type="PANTHER" id="PTHR23501">
    <property type="entry name" value="MAJOR FACILITATOR SUPERFAMILY"/>
    <property type="match status" value="1"/>
</dbReference>
<comment type="subcellular location">
    <subcellularLocation>
        <location evidence="1">Membrane</location>
        <topology evidence="1">Multi-pass membrane protein</topology>
    </subcellularLocation>
</comment>
<dbReference type="PANTHER" id="PTHR23501:SF109">
    <property type="entry name" value="MAJOR FACILITATOR SUPERFAMILY (MFS) PROFILE DOMAIN-CONTAINING PROTEIN-RELATED"/>
    <property type="match status" value="1"/>
</dbReference>
<feature type="transmembrane region" description="Helical" evidence="6">
    <location>
        <begin position="398"/>
        <end position="416"/>
    </location>
</feature>
<keyword evidence="4 6" id="KW-1133">Transmembrane helix</keyword>
<feature type="transmembrane region" description="Helical" evidence="6">
    <location>
        <begin position="332"/>
        <end position="352"/>
    </location>
</feature>
<dbReference type="GO" id="GO:0022857">
    <property type="term" value="F:transmembrane transporter activity"/>
    <property type="evidence" value="ECO:0007669"/>
    <property type="project" value="InterPro"/>
</dbReference>
<feature type="transmembrane region" description="Helical" evidence="6">
    <location>
        <begin position="372"/>
        <end position="391"/>
    </location>
</feature>
<evidence type="ECO:0000256" key="2">
    <source>
        <dbReference type="ARBA" id="ARBA00022448"/>
    </source>
</evidence>
<dbReference type="SUPFAM" id="SSF103473">
    <property type="entry name" value="MFS general substrate transporter"/>
    <property type="match status" value="1"/>
</dbReference>
<dbReference type="PROSITE" id="PS50850">
    <property type="entry name" value="MFS"/>
    <property type="match status" value="1"/>
</dbReference>
<evidence type="ECO:0000256" key="6">
    <source>
        <dbReference type="SAM" id="Phobius"/>
    </source>
</evidence>
<evidence type="ECO:0000256" key="4">
    <source>
        <dbReference type="ARBA" id="ARBA00022989"/>
    </source>
</evidence>
<reference evidence="8" key="2">
    <citation type="submission" date="2021-02" db="EMBL/GenBank/DDBJ databases">
        <title>Aspergillus puulaauensis MK2 genome sequence.</title>
        <authorList>
            <person name="Futagami T."/>
            <person name="Mori K."/>
            <person name="Kadooka C."/>
            <person name="Tanaka T."/>
        </authorList>
    </citation>
    <scope>NUCLEOTIDE SEQUENCE</scope>
    <source>
        <strain evidence="8">MK2</strain>
    </source>
</reference>
<keyword evidence="3 6" id="KW-0812">Transmembrane</keyword>
<keyword evidence="5 6" id="KW-0472">Membrane</keyword>
<dbReference type="OrthoDB" id="2587356at2759"/>
<protein>
    <recommendedName>
        <fullName evidence="7">Major facilitator superfamily (MFS) profile domain-containing protein</fullName>
    </recommendedName>
</protein>
<sequence length="600" mass="65519">MSEIKPSEPLEIEDACDNVSAKSTDPHDVDRMMVNDDRAPEARGATTNTIPRSYWYSWEFIGTFIAIILAKDAGSGGFSLAAPVLNDIDREIGPDPDITWVSLAWTLTQGISTLIIGRLSDVFGRRWIFISASVLGTVGAIWASQATSVKQLIGATVLLGLAGGVQISYFWIISEIVPMKWRFVANAIVYACSFTSWLGPKISYDFFTQTDVGWRGSYYLLVALNGLSTLCWWAFYHPPTFKMLHRRQALFRLLLSFDWVGLLLYAASFTCFLIGLNWGGNRYPWDSGQVLGTMISGIVGLALFLGFEMWLPSYTKSITPFVEIHFFTNLPLMAITGMTCVAGSTYYGWASVWPGLVSNVWTDLGHDKTGNMLSLFVLCYVWSQAVGGLIAHFARVKLPICISTIVATPLLGALAADPFNMTLTSVLMGLGSFSLGIMEGIALTATTYPLRSQEEIGSAGGLTGTIRLFFSTIATAVYNTVIRNRLNTTIPVNVAPAAIDAGLPASSVEQLIASLRAGTPLNNSTLIPGVNGAVEEAARLAYRVAYSQAYRTVFLVCIAFTVPGCLLCWCVVDANEKKDEFIAGHLHKRAEKKRLEEQEG</sequence>
<proteinExistence type="predicted"/>
<feature type="transmembrane region" description="Helical" evidence="6">
    <location>
        <begin position="290"/>
        <end position="311"/>
    </location>
</feature>
<dbReference type="EMBL" id="AP024448">
    <property type="protein sequence ID" value="BCS28050.1"/>
    <property type="molecule type" value="Genomic_DNA"/>
</dbReference>
<dbReference type="GeneID" id="64978047"/>
<dbReference type="Gene3D" id="1.20.1250.20">
    <property type="entry name" value="MFS general substrate transporter like domains"/>
    <property type="match status" value="1"/>
</dbReference>
<evidence type="ECO:0000313" key="9">
    <source>
        <dbReference type="Proteomes" id="UP000654913"/>
    </source>
</evidence>
<dbReference type="KEGG" id="apuu:APUU_61098A"/>
<dbReference type="Pfam" id="PF06609">
    <property type="entry name" value="TRI12"/>
    <property type="match status" value="1"/>
</dbReference>
<dbReference type="PROSITE" id="PS00216">
    <property type="entry name" value="SUGAR_TRANSPORT_1"/>
    <property type="match status" value="1"/>
</dbReference>
<evidence type="ECO:0000256" key="5">
    <source>
        <dbReference type="ARBA" id="ARBA00023136"/>
    </source>
</evidence>
<dbReference type="InterPro" id="IPR005829">
    <property type="entry name" value="Sugar_transporter_CS"/>
</dbReference>
<keyword evidence="9" id="KW-1185">Reference proteome</keyword>
<reference evidence="8" key="1">
    <citation type="submission" date="2021-01" db="EMBL/GenBank/DDBJ databases">
        <authorList>
            <consortium name="Aspergillus puulaauensis MK2 genome sequencing consortium"/>
            <person name="Kazuki M."/>
            <person name="Futagami T."/>
        </authorList>
    </citation>
    <scope>NUCLEOTIDE SEQUENCE</scope>
    <source>
        <strain evidence="8">MK2</strain>
    </source>
</reference>
<dbReference type="RefSeq" id="XP_041560236.1">
    <property type="nucleotide sequence ID" value="XM_041694402.1"/>
</dbReference>
<feature type="transmembrane region" description="Helical" evidence="6">
    <location>
        <begin position="218"/>
        <end position="236"/>
    </location>
</feature>
<dbReference type="AlphaFoldDB" id="A0A7R7XUM1"/>
<organism evidence="8 9">
    <name type="scientific">Aspergillus puulaauensis</name>
    <dbReference type="NCBI Taxonomy" id="1220207"/>
    <lineage>
        <taxon>Eukaryota</taxon>
        <taxon>Fungi</taxon>
        <taxon>Dikarya</taxon>
        <taxon>Ascomycota</taxon>
        <taxon>Pezizomycotina</taxon>
        <taxon>Eurotiomycetes</taxon>
        <taxon>Eurotiomycetidae</taxon>
        <taxon>Eurotiales</taxon>
        <taxon>Aspergillaceae</taxon>
        <taxon>Aspergillus</taxon>
    </lineage>
</organism>
<feature type="transmembrane region" description="Helical" evidence="6">
    <location>
        <begin position="422"/>
        <end position="444"/>
    </location>
</feature>
<feature type="transmembrane region" description="Helical" evidence="6">
    <location>
        <begin position="127"/>
        <end position="146"/>
    </location>
</feature>
<feature type="domain" description="Major facilitator superfamily (MFS) profile" evidence="7">
    <location>
        <begin position="63"/>
        <end position="576"/>
    </location>
</feature>
<keyword evidence="2" id="KW-0813">Transport</keyword>
<dbReference type="Proteomes" id="UP000654913">
    <property type="component" value="Chromosome 6"/>
</dbReference>
<dbReference type="InterPro" id="IPR036259">
    <property type="entry name" value="MFS_trans_sf"/>
</dbReference>
<evidence type="ECO:0000256" key="1">
    <source>
        <dbReference type="ARBA" id="ARBA00004141"/>
    </source>
</evidence>
<feature type="transmembrane region" description="Helical" evidence="6">
    <location>
        <begin position="152"/>
        <end position="172"/>
    </location>
</feature>
<feature type="transmembrane region" description="Helical" evidence="6">
    <location>
        <begin position="549"/>
        <end position="572"/>
    </location>
</feature>
<gene>
    <name evidence="8" type="ORF">APUU_61098A</name>
</gene>